<protein>
    <submittedName>
        <fullName evidence="1">Uncharacterized protein</fullName>
    </submittedName>
</protein>
<accession>A0A146K0X7</accession>
<feature type="non-terminal residue" evidence="1">
    <location>
        <position position="1"/>
    </location>
</feature>
<evidence type="ECO:0000313" key="1">
    <source>
        <dbReference type="EMBL" id="JAP90128.1"/>
    </source>
</evidence>
<dbReference type="AlphaFoldDB" id="A0A146K0X7"/>
<proteinExistence type="predicted"/>
<reference evidence="1" key="1">
    <citation type="submission" date="2015-07" db="EMBL/GenBank/DDBJ databases">
        <title>Adaptation to a free-living lifestyle via gene acquisitions in the diplomonad Trepomonas sp. PC1.</title>
        <authorList>
            <person name="Xu F."/>
            <person name="Jerlstrom-Hultqvist J."/>
            <person name="Kolisko M."/>
            <person name="Simpson A.G.B."/>
            <person name="Roger A.J."/>
            <person name="Svard S.G."/>
            <person name="Andersson J.O."/>
        </authorList>
    </citation>
    <scope>NUCLEOTIDE SEQUENCE</scope>
    <source>
        <strain evidence="1">PC1</strain>
    </source>
</reference>
<gene>
    <name evidence="1" type="ORF">TPC1_30377</name>
</gene>
<name>A0A146K0X7_9EUKA</name>
<feature type="non-terminal residue" evidence="1">
    <location>
        <position position="656"/>
    </location>
</feature>
<sequence length="656" mass="77441">FNQIPSINDYKIQQKNQLDKNSMILLQDYVNHKIDHLYLYNKVLQVSTKQIVQKFDKMNSFCKQIQIIKNCGQFCLKFHSTNQILDDQSITQLLHDKIIHQTQQQVQHLTKIADIVRLSLSNYNNYNFQQKMEDFCQVYQLAELPIVYLQLGQKVFNYRKLGFVQTSNWKIRLLDKDFEVGKSKSIDITSLNYSKYINQIVFSHSRDDKTKFEQQSLQEQIFMYQELRDKLQIENTNHELTQKIFGPEYQIFQQIPQHFYNLEVEDNLSKQLQFLLMKMSQGYQLQLDMLQQLKYETPDQLITSLNISLLPFEQLFNTSMQRSLSIFSAITTNEAARKQKYDLKKLKIDLINLQNINSSNDIIKMQDIVQYQDELIVISPNKPKDKQLNEYIEQLFTHFQPKLQVISNFLDAPGRKTSQFELNRRLQTYNQICLNFGSFFQLNHLNQISDINEQIFNTYEGVLLPFQSQILKYGQKELLTQKIEVVDGPDFTLDCTVGVIQFCNENKLHWHQKIYQQLAEQSRQKMIQYQALKTLKTFQKLNFPAQSWFLNQYLFQAAKSKNICVKKYKIMVLQIVDIIQMTDLVMTFLQQGHTIIAVPGQIVNQTCNLINWIGQNFEQLLENQVFNEISQSVEAMLAVIQTVVRRSTGQTVIVWK</sequence>
<organism evidence="1">
    <name type="scientific">Trepomonas sp. PC1</name>
    <dbReference type="NCBI Taxonomy" id="1076344"/>
    <lineage>
        <taxon>Eukaryota</taxon>
        <taxon>Metamonada</taxon>
        <taxon>Diplomonadida</taxon>
        <taxon>Hexamitidae</taxon>
        <taxon>Hexamitinae</taxon>
        <taxon>Trepomonas</taxon>
    </lineage>
</organism>
<dbReference type="EMBL" id="GDID01006478">
    <property type="protein sequence ID" value="JAP90128.1"/>
    <property type="molecule type" value="Transcribed_RNA"/>
</dbReference>